<dbReference type="PANTHER" id="PTHR10229:SF0">
    <property type="entry name" value="GTP-BINDING PROTEIN 6-RELATED"/>
    <property type="match status" value="1"/>
</dbReference>
<keyword evidence="1 7" id="KW-0479">Metal-binding</keyword>
<dbReference type="InterPro" id="IPR032305">
    <property type="entry name" value="GTP-bd_M"/>
</dbReference>
<feature type="binding site" evidence="6">
    <location>
        <begin position="373"/>
        <end position="376"/>
    </location>
    <ligand>
        <name>GTP</name>
        <dbReference type="ChEBI" id="CHEBI:37565"/>
    </ligand>
</feature>
<sequence>MLLENESNKVLKAILVGISLPGTSDIENKESLKELERLVQTLGFQVVGSTQQRRPNLSGAVPLGEGKLKEIAKITGGTGIVKSAVPVRKNKAKLRAEAEQGSAEDESEIGAQEAFADYKDEENNEQDEILEKAEAVVFDCELTPSQITHLQSAFGVEVLDRTGVIVEIFSRHAKTREARLQVEIAKLKYLSPRIREAGQSERQGSGAGARGSGETDVEIDKRRIRDRIAELRREIAAIQKEQGNRRAKRSEQPCVALVGYTNAGKSSLMRKLTGSEVLVADKLFATLDTTVRTLYPETQPRILISDTVGFIKKLPHDLVASFRSTLDEAMNASLLLFVVDSSDISWKSQLEVTQSVLKEIGVTDETPARLVLNKSDRLSKDDIQQLKSDFPDALLISTKNEKDIEFMHHFIQEFFEKDMLEADLFVPYNVQGVIGEIRSLFRVLVEKYENEGINYKIRGKRETIEKLKKLHNL</sequence>
<dbReference type="Gene3D" id="6.10.250.2860">
    <property type="match status" value="1"/>
</dbReference>
<feature type="binding site" evidence="6">
    <location>
        <begin position="397"/>
        <end position="399"/>
    </location>
    <ligand>
        <name>GTP</name>
        <dbReference type="ChEBI" id="CHEBI:37565"/>
    </ligand>
</feature>
<comment type="function">
    <text evidence="5">GTPase that associates with the 50S ribosomal subunit and may have a role during protein synthesis or ribosome biogenesis.</text>
</comment>
<feature type="binding site" evidence="6">
    <location>
        <begin position="306"/>
        <end position="309"/>
    </location>
    <ligand>
        <name>GTP</name>
        <dbReference type="ChEBI" id="CHEBI:37565"/>
    </ligand>
</feature>
<dbReference type="AlphaFoldDB" id="A0A4P2VLL5"/>
<dbReference type="RefSeq" id="WP_130611654.1">
    <property type="nucleotide sequence ID" value="NZ_AP019368.1"/>
</dbReference>
<dbReference type="EMBL" id="AP019368">
    <property type="protein sequence ID" value="BBH54253.1"/>
    <property type="molecule type" value="Genomic_DNA"/>
</dbReference>
<evidence type="ECO:0000256" key="8">
    <source>
        <dbReference type="SAM" id="MobiDB-lite"/>
    </source>
</evidence>
<evidence type="ECO:0000256" key="1">
    <source>
        <dbReference type="ARBA" id="ARBA00022723"/>
    </source>
</evidence>
<dbReference type="PRINTS" id="PR00326">
    <property type="entry name" value="GTP1OBG"/>
</dbReference>
<evidence type="ECO:0000313" key="11">
    <source>
        <dbReference type="Proteomes" id="UP000291236"/>
    </source>
</evidence>
<dbReference type="InterPro" id="IPR006073">
    <property type="entry name" value="GTP-bd"/>
</dbReference>
<dbReference type="GO" id="GO:0043022">
    <property type="term" value="F:ribosome binding"/>
    <property type="evidence" value="ECO:0007669"/>
    <property type="project" value="TreeGrafter"/>
</dbReference>
<dbReference type="InterPro" id="IPR016496">
    <property type="entry name" value="GTPase_HflX"/>
</dbReference>
<keyword evidence="3 7" id="KW-0460">Magnesium</keyword>
<dbReference type="KEGG" id="sbf:JCM31447_27130"/>
<dbReference type="Pfam" id="PF01926">
    <property type="entry name" value="MMR_HSR1"/>
    <property type="match status" value="1"/>
</dbReference>
<name>A0A4P2VLL5_FLUSA</name>
<dbReference type="PROSITE" id="PS51705">
    <property type="entry name" value="G_HFLX"/>
    <property type="match status" value="1"/>
</dbReference>
<feature type="domain" description="Hflx-type G" evidence="9">
    <location>
        <begin position="253"/>
        <end position="419"/>
    </location>
</feature>
<comment type="subunit">
    <text evidence="5">Monomer. Associates with the 50S ribosomal subunit.</text>
</comment>
<dbReference type="GO" id="GO:0005737">
    <property type="term" value="C:cytoplasm"/>
    <property type="evidence" value="ECO:0007669"/>
    <property type="project" value="UniProtKB-SubCell"/>
</dbReference>
<dbReference type="InterPro" id="IPR030394">
    <property type="entry name" value="G_HFLX_dom"/>
</dbReference>
<evidence type="ECO:0000259" key="9">
    <source>
        <dbReference type="PROSITE" id="PS51705"/>
    </source>
</evidence>
<dbReference type="Pfam" id="PF16360">
    <property type="entry name" value="GTP-bdg_M"/>
    <property type="match status" value="1"/>
</dbReference>
<organism evidence="10 11">
    <name type="scientific">Fluviispira sanaruensis</name>
    <dbReference type="NCBI Taxonomy" id="2493639"/>
    <lineage>
        <taxon>Bacteria</taxon>
        <taxon>Pseudomonadati</taxon>
        <taxon>Bdellovibrionota</taxon>
        <taxon>Oligoflexia</taxon>
        <taxon>Silvanigrellales</taxon>
        <taxon>Silvanigrellaceae</taxon>
        <taxon>Fluviispira</taxon>
    </lineage>
</organism>
<keyword evidence="4 5" id="KW-0342">GTP-binding</keyword>
<evidence type="ECO:0000256" key="7">
    <source>
        <dbReference type="PIRSR" id="PIRSR006809-2"/>
    </source>
</evidence>
<dbReference type="PANTHER" id="PTHR10229">
    <property type="entry name" value="GTP-BINDING PROTEIN HFLX"/>
    <property type="match status" value="1"/>
</dbReference>
<dbReference type="GO" id="GO:0003924">
    <property type="term" value="F:GTPase activity"/>
    <property type="evidence" value="ECO:0007669"/>
    <property type="project" value="UniProtKB-UniRule"/>
</dbReference>
<evidence type="ECO:0000256" key="2">
    <source>
        <dbReference type="ARBA" id="ARBA00022741"/>
    </source>
</evidence>
<keyword evidence="11" id="KW-1185">Reference proteome</keyword>
<dbReference type="SUPFAM" id="SSF52540">
    <property type="entry name" value="P-loop containing nucleoside triphosphate hydrolases"/>
    <property type="match status" value="1"/>
</dbReference>
<feature type="binding site" evidence="7">
    <location>
        <position position="286"/>
    </location>
    <ligand>
        <name>Mg(2+)</name>
        <dbReference type="ChEBI" id="CHEBI:18420"/>
    </ligand>
</feature>
<feature type="binding site" evidence="6">
    <location>
        <begin position="259"/>
        <end position="266"/>
    </location>
    <ligand>
        <name>GTP</name>
        <dbReference type="ChEBI" id="CHEBI:37565"/>
    </ligand>
</feature>
<reference evidence="10 11" key="1">
    <citation type="submission" date="2018-12" db="EMBL/GenBank/DDBJ databases">
        <title>Rubrispira sanarue gen. nov., sp., nov., a member of the order Silvanigrellales, isolated from a brackish lake in Hamamatsu Japan.</title>
        <authorList>
            <person name="Maejima Y."/>
            <person name="Iino T."/>
            <person name="Muraguchi Y."/>
            <person name="Fukuda K."/>
            <person name="Nojiri H."/>
            <person name="Ohkuma M."/>
            <person name="Moriuchi R."/>
            <person name="Dohra H."/>
            <person name="Kimbara K."/>
            <person name="Shintani M."/>
        </authorList>
    </citation>
    <scope>NUCLEOTIDE SEQUENCE [LARGE SCALE GENOMIC DNA]</scope>
    <source>
        <strain evidence="10 11">RF1110005</strain>
    </source>
</reference>
<evidence type="ECO:0000256" key="4">
    <source>
        <dbReference type="ARBA" id="ARBA00023134"/>
    </source>
</evidence>
<dbReference type="OrthoDB" id="9764784at2"/>
<feature type="binding site" evidence="6">
    <location>
        <begin position="284"/>
        <end position="288"/>
    </location>
    <ligand>
        <name>GTP</name>
        <dbReference type="ChEBI" id="CHEBI:37565"/>
    </ligand>
</feature>
<evidence type="ECO:0000256" key="5">
    <source>
        <dbReference type="HAMAP-Rule" id="MF_00900"/>
    </source>
</evidence>
<dbReference type="Gene3D" id="3.40.50.11060">
    <property type="entry name" value="GTPase HflX, N-terminal domain"/>
    <property type="match status" value="2"/>
</dbReference>
<keyword evidence="5" id="KW-0963">Cytoplasm</keyword>
<dbReference type="GO" id="GO:0005525">
    <property type="term" value="F:GTP binding"/>
    <property type="evidence" value="ECO:0007669"/>
    <property type="project" value="UniProtKB-UniRule"/>
</dbReference>
<dbReference type="PIRSF" id="PIRSF006809">
    <property type="entry name" value="GTP-binding_hflX_prd"/>
    <property type="match status" value="1"/>
</dbReference>
<dbReference type="Gene3D" id="3.40.50.300">
    <property type="entry name" value="P-loop containing nucleotide triphosphate hydrolases"/>
    <property type="match status" value="1"/>
</dbReference>
<dbReference type="NCBIfam" id="TIGR03156">
    <property type="entry name" value="GTP_HflX"/>
    <property type="match status" value="1"/>
</dbReference>
<dbReference type="HAMAP" id="MF_00900">
    <property type="entry name" value="GTPase_HflX"/>
    <property type="match status" value="1"/>
</dbReference>
<dbReference type="Pfam" id="PF13167">
    <property type="entry name" value="GTP-bdg_N"/>
    <property type="match status" value="2"/>
</dbReference>
<comment type="cofactor">
    <cofactor evidence="7">
        <name>Mg(2+)</name>
        <dbReference type="ChEBI" id="CHEBI:18420"/>
    </cofactor>
</comment>
<dbReference type="InterPro" id="IPR025121">
    <property type="entry name" value="GTPase_HflX_N"/>
</dbReference>
<evidence type="ECO:0000256" key="6">
    <source>
        <dbReference type="PIRSR" id="PIRSR006809-1"/>
    </source>
</evidence>
<dbReference type="InterPro" id="IPR027417">
    <property type="entry name" value="P-loop_NTPase"/>
</dbReference>
<proteinExistence type="inferred from homology"/>
<keyword evidence="2 5" id="KW-0547">Nucleotide-binding</keyword>
<dbReference type="CDD" id="cd01878">
    <property type="entry name" value="HflX"/>
    <property type="match status" value="1"/>
</dbReference>
<evidence type="ECO:0000256" key="3">
    <source>
        <dbReference type="ARBA" id="ARBA00022842"/>
    </source>
</evidence>
<dbReference type="Proteomes" id="UP000291236">
    <property type="component" value="Chromosome"/>
</dbReference>
<feature type="region of interest" description="Disordered" evidence="8">
    <location>
        <begin position="195"/>
        <end position="216"/>
    </location>
</feature>
<accession>A0A4P2VLL5</accession>
<comment type="similarity">
    <text evidence="5">Belongs to the TRAFAC class OBG-HflX-like GTPase superfamily. HflX GTPase family.</text>
</comment>
<dbReference type="GO" id="GO:0046872">
    <property type="term" value="F:metal ion binding"/>
    <property type="evidence" value="ECO:0007669"/>
    <property type="project" value="UniProtKB-KW"/>
</dbReference>
<evidence type="ECO:0000313" key="10">
    <source>
        <dbReference type="EMBL" id="BBH54253.1"/>
    </source>
</evidence>
<gene>
    <name evidence="5" type="primary">hflX</name>
    <name evidence="10" type="ORF">JCM31447_27130</name>
</gene>
<feature type="binding site" evidence="7">
    <location>
        <position position="266"/>
    </location>
    <ligand>
        <name>Mg(2+)</name>
        <dbReference type="ChEBI" id="CHEBI:18420"/>
    </ligand>
</feature>
<dbReference type="InterPro" id="IPR042108">
    <property type="entry name" value="GTPase_HflX_N_sf"/>
</dbReference>
<comment type="subcellular location">
    <subcellularLocation>
        <location evidence="5">Cytoplasm</location>
    </subcellularLocation>
    <text evidence="5">May associate with membranes.</text>
</comment>
<protein>
    <recommendedName>
        <fullName evidence="5">GTPase HflX</fullName>
    </recommendedName>
    <alternativeName>
        <fullName evidence="5">GTP-binding protein HflX</fullName>
    </alternativeName>
</protein>